<protein>
    <submittedName>
        <fullName evidence="3">Aromatic amino acid DMT transporter YddG</fullName>
    </submittedName>
</protein>
<dbReference type="GO" id="GO:0016020">
    <property type="term" value="C:membrane"/>
    <property type="evidence" value="ECO:0007669"/>
    <property type="project" value="InterPro"/>
</dbReference>
<evidence type="ECO:0000256" key="1">
    <source>
        <dbReference type="SAM" id="Phobius"/>
    </source>
</evidence>
<feature type="transmembrane region" description="Helical" evidence="1">
    <location>
        <begin position="170"/>
        <end position="189"/>
    </location>
</feature>
<feature type="transmembrane region" description="Helical" evidence="1">
    <location>
        <begin position="266"/>
        <end position="285"/>
    </location>
</feature>
<proteinExistence type="predicted"/>
<name>A0A9X9HVW6_NEISU</name>
<feature type="transmembrane region" description="Helical" evidence="1">
    <location>
        <begin position="56"/>
        <end position="74"/>
    </location>
</feature>
<feature type="transmembrane region" description="Helical" evidence="1">
    <location>
        <begin position="114"/>
        <end position="136"/>
    </location>
</feature>
<feature type="transmembrane region" description="Helical" evidence="1">
    <location>
        <begin position="209"/>
        <end position="229"/>
    </location>
</feature>
<dbReference type="EMBL" id="CP073115">
    <property type="protein sequence ID" value="UTG70526.1"/>
    <property type="molecule type" value="Genomic_DNA"/>
</dbReference>
<feature type="transmembrane region" description="Helical" evidence="1">
    <location>
        <begin position="236"/>
        <end position="254"/>
    </location>
</feature>
<keyword evidence="1" id="KW-1133">Transmembrane helix</keyword>
<keyword evidence="1" id="KW-0812">Transmembrane</keyword>
<reference evidence="3" key="1">
    <citation type="submission" date="2021-04" db="EMBL/GenBank/DDBJ databases">
        <title>Characterizing Neisseria spp. as novel respiratory pathobionts in bronchiectasis.</title>
        <authorList>
            <person name="Li L."/>
            <person name="Mac Aogain M."/>
            <person name="Xu T."/>
            <person name="Jaggi T.K."/>
            <person name="Chan L.Y."/>
            <person name="Keir H.R."/>
            <person name="Dicker A.J."/>
            <person name="Qu J."/>
            <person name="Liu Y."/>
            <person name="Chen H.S."/>
            <person name="Koh M.S."/>
            <person name="Ong T.H."/>
            <person name="Lim A.Y.H."/>
            <person name="Abisheganaden J."/>
            <person name="Low T.B."/>
            <person name="Oliver B.G."/>
            <person name="Tan N.S."/>
            <person name="Fang M."/>
            <person name="Chalmers J.D."/>
            <person name="Chotirmall S.H."/>
        </authorList>
    </citation>
    <scope>NUCLEOTIDE SEQUENCE</scope>
    <source>
        <strain evidence="3">TT0077</strain>
    </source>
</reference>
<feature type="domain" description="EamA" evidence="2">
    <location>
        <begin position="208"/>
        <end position="335"/>
    </location>
</feature>
<gene>
    <name evidence="3" type="primary">yddG</name>
    <name evidence="3" type="ORF">KCG54_04240</name>
</gene>
<dbReference type="NCBIfam" id="NF008676">
    <property type="entry name" value="PRK11689.1"/>
    <property type="match status" value="1"/>
</dbReference>
<sequence length="346" mass="37770">MQIEGRLKQSFSDGLETVKIINVETIYSNYDKPNKTIFSTYAMIHFLSQNISSKQATAIGLLAVALWSFVISLIRSLSLHMGAVGGAAMMYTLSTVLIWLIFGRPHLRNYNRSYLFWASVFFVGCELCLSLSVGFAQNARQAVEIGMVNYLWPTFTIVGAVYFNKQPSKWWIVIGFVLSFLGIATVLGGDVGLSISGIYHNVRTNPGGYIMAFADAVFWAAYCTLTARVKAEGSSVGFFFALVSILLWIEYFLSGADTLNFDSVSLAYAVAAAACMGLGYAVWNIGISRGNLTVLAGASYFIPVLSAVVSSFLISAPLSMTFWQGAGMVCLGSIVCWLATRRKQMV</sequence>
<accession>A0A9X9HVW6</accession>
<feature type="transmembrane region" description="Helical" evidence="1">
    <location>
        <begin position="320"/>
        <end position="340"/>
    </location>
</feature>
<feature type="transmembrane region" description="Helical" evidence="1">
    <location>
        <begin position="292"/>
        <end position="314"/>
    </location>
</feature>
<feature type="transmembrane region" description="Helical" evidence="1">
    <location>
        <begin position="142"/>
        <end position="163"/>
    </location>
</feature>
<keyword evidence="1" id="KW-0472">Membrane</keyword>
<dbReference type="Proteomes" id="UP001057296">
    <property type="component" value="Chromosome"/>
</dbReference>
<dbReference type="InterPro" id="IPR000620">
    <property type="entry name" value="EamA_dom"/>
</dbReference>
<dbReference type="InterPro" id="IPR037185">
    <property type="entry name" value="EmrE-like"/>
</dbReference>
<dbReference type="SUPFAM" id="SSF103481">
    <property type="entry name" value="Multidrug resistance efflux transporter EmrE"/>
    <property type="match status" value="1"/>
</dbReference>
<organism evidence="3 4">
    <name type="scientific">Neisseria subflava</name>
    <dbReference type="NCBI Taxonomy" id="28449"/>
    <lineage>
        <taxon>Bacteria</taxon>
        <taxon>Pseudomonadati</taxon>
        <taxon>Pseudomonadota</taxon>
        <taxon>Betaproteobacteria</taxon>
        <taxon>Neisseriales</taxon>
        <taxon>Neisseriaceae</taxon>
        <taxon>Neisseria</taxon>
    </lineage>
</organism>
<dbReference type="Pfam" id="PF00892">
    <property type="entry name" value="EamA"/>
    <property type="match status" value="1"/>
</dbReference>
<feature type="transmembrane region" description="Helical" evidence="1">
    <location>
        <begin position="80"/>
        <end position="102"/>
    </location>
</feature>
<evidence type="ECO:0000259" key="2">
    <source>
        <dbReference type="Pfam" id="PF00892"/>
    </source>
</evidence>
<evidence type="ECO:0000313" key="4">
    <source>
        <dbReference type="Proteomes" id="UP001057296"/>
    </source>
</evidence>
<dbReference type="AlphaFoldDB" id="A0A9X9HVW6"/>
<evidence type="ECO:0000313" key="3">
    <source>
        <dbReference type="EMBL" id="UTG70526.1"/>
    </source>
</evidence>